<dbReference type="Pfam" id="PF05443">
    <property type="entry name" value="ROS_MUCR"/>
    <property type="match status" value="1"/>
</dbReference>
<dbReference type="Proteomes" id="UP000320314">
    <property type="component" value="Unassembled WGS sequence"/>
</dbReference>
<evidence type="ECO:0000256" key="3">
    <source>
        <dbReference type="ARBA" id="ARBA00023125"/>
    </source>
</evidence>
<feature type="region of interest" description="Disordered" evidence="5">
    <location>
        <begin position="52"/>
        <end position="74"/>
    </location>
</feature>
<gene>
    <name evidence="6" type="ORF">FJU11_17460</name>
</gene>
<name>A0A506TX12_9HYPH</name>
<evidence type="ECO:0000256" key="1">
    <source>
        <dbReference type="ARBA" id="ARBA00007031"/>
    </source>
</evidence>
<keyword evidence="3" id="KW-0238">DNA-binding</keyword>
<protein>
    <submittedName>
        <fullName evidence="6">Transcriptional regulator</fullName>
    </submittedName>
</protein>
<accession>A0A506TX12</accession>
<dbReference type="RefSeq" id="WP_141168360.1">
    <property type="nucleotide sequence ID" value="NZ_VHLH01000047.1"/>
</dbReference>
<comment type="similarity">
    <text evidence="1">Belongs to the ros/MucR family.</text>
</comment>
<dbReference type="InterPro" id="IPR041920">
    <property type="entry name" value="ROS/MUCR_sf"/>
</dbReference>
<feature type="region of interest" description="Disordered" evidence="5">
    <location>
        <begin position="130"/>
        <end position="155"/>
    </location>
</feature>
<dbReference type="Gene3D" id="1.10.10.1550">
    <property type="entry name" value="ROS/MUCR transcriptional regulator protein"/>
    <property type="match status" value="1"/>
</dbReference>
<evidence type="ECO:0000256" key="4">
    <source>
        <dbReference type="ARBA" id="ARBA00023163"/>
    </source>
</evidence>
<organism evidence="6 7">
    <name type="scientific">Pararhizobium mangrovi</name>
    <dbReference type="NCBI Taxonomy" id="2590452"/>
    <lineage>
        <taxon>Bacteria</taxon>
        <taxon>Pseudomonadati</taxon>
        <taxon>Pseudomonadota</taxon>
        <taxon>Alphaproteobacteria</taxon>
        <taxon>Hyphomicrobiales</taxon>
        <taxon>Rhizobiaceae</taxon>
        <taxon>Rhizobium/Agrobacterium group</taxon>
        <taxon>Pararhizobium</taxon>
    </lineage>
</organism>
<feature type="compositionally biased region" description="Low complexity" evidence="5">
    <location>
        <begin position="53"/>
        <end position="66"/>
    </location>
</feature>
<proteinExistence type="inferred from homology"/>
<dbReference type="GO" id="GO:0006355">
    <property type="term" value="P:regulation of DNA-templated transcription"/>
    <property type="evidence" value="ECO:0007669"/>
    <property type="project" value="InterPro"/>
</dbReference>
<dbReference type="AlphaFoldDB" id="A0A506TX12"/>
<evidence type="ECO:0000256" key="5">
    <source>
        <dbReference type="SAM" id="MobiDB-lite"/>
    </source>
</evidence>
<evidence type="ECO:0000313" key="7">
    <source>
        <dbReference type="Proteomes" id="UP000320314"/>
    </source>
</evidence>
<feature type="compositionally biased region" description="Basic and acidic residues" evidence="5">
    <location>
        <begin position="130"/>
        <end position="142"/>
    </location>
</feature>
<dbReference type="OrthoDB" id="9809693at2"/>
<sequence>MDKNNADAGHQDDLVAELTAEVVSSYVAHNVVPVADLPQLIQGVRVALSQTDAPAAEEAPEVKPTPAVSPKKSVQQDHLVCLECGAKQKTLKRHLMSAHGLTPAEYRERFALSPNYPLVAPSYAEKRSQLAKDAGLGRKTSDRPAAAGRKKSAKS</sequence>
<dbReference type="InterPro" id="IPR008807">
    <property type="entry name" value="ROS_MUCR"/>
</dbReference>
<reference evidence="6 7" key="1">
    <citation type="submission" date="2019-06" db="EMBL/GenBank/DDBJ databases">
        <authorList>
            <person name="Li M."/>
        </authorList>
    </citation>
    <scope>NUCLEOTIDE SEQUENCE [LARGE SCALE GENOMIC DNA]</scope>
    <source>
        <strain evidence="6 7">BGMRC6574</strain>
    </source>
</reference>
<evidence type="ECO:0000256" key="2">
    <source>
        <dbReference type="ARBA" id="ARBA00023015"/>
    </source>
</evidence>
<dbReference type="EMBL" id="VHLH01000047">
    <property type="protein sequence ID" value="TPW25846.1"/>
    <property type="molecule type" value="Genomic_DNA"/>
</dbReference>
<dbReference type="GO" id="GO:0003677">
    <property type="term" value="F:DNA binding"/>
    <property type="evidence" value="ECO:0007669"/>
    <property type="project" value="UniProtKB-KW"/>
</dbReference>
<keyword evidence="2" id="KW-0805">Transcription regulation</keyword>
<keyword evidence="4" id="KW-0804">Transcription</keyword>
<dbReference type="GO" id="GO:0008270">
    <property type="term" value="F:zinc ion binding"/>
    <property type="evidence" value="ECO:0007669"/>
    <property type="project" value="InterPro"/>
</dbReference>
<keyword evidence="7" id="KW-1185">Reference proteome</keyword>
<comment type="caution">
    <text evidence="6">The sequence shown here is derived from an EMBL/GenBank/DDBJ whole genome shotgun (WGS) entry which is preliminary data.</text>
</comment>
<evidence type="ECO:0000313" key="6">
    <source>
        <dbReference type="EMBL" id="TPW25846.1"/>
    </source>
</evidence>